<dbReference type="InterPro" id="IPR029052">
    <property type="entry name" value="Metallo-depent_PP-like"/>
</dbReference>
<reference evidence="3" key="1">
    <citation type="submission" date="2021-12" db="EMBL/GenBank/DDBJ databases">
        <authorList>
            <person name="King R."/>
        </authorList>
    </citation>
    <scope>NUCLEOTIDE SEQUENCE</scope>
</reference>
<evidence type="ECO:0000259" key="2">
    <source>
        <dbReference type="Pfam" id="PF00149"/>
    </source>
</evidence>
<dbReference type="PIRSF" id="PIRSF030250">
    <property type="entry name" value="Ptase_At2g46880"/>
    <property type="match status" value="1"/>
</dbReference>
<dbReference type="SUPFAM" id="SSF56300">
    <property type="entry name" value="Metallo-dependent phosphatases"/>
    <property type="match status" value="1"/>
</dbReference>
<evidence type="ECO:0000313" key="4">
    <source>
        <dbReference type="Proteomes" id="UP001152759"/>
    </source>
</evidence>
<dbReference type="PANTHER" id="PTHR32440:SF0">
    <property type="entry name" value="PHOSPHATASE DCR2-RELATED"/>
    <property type="match status" value="1"/>
</dbReference>
<keyword evidence="1" id="KW-0732">Signal</keyword>
<evidence type="ECO:0000313" key="3">
    <source>
        <dbReference type="EMBL" id="CAH0385127.1"/>
    </source>
</evidence>
<dbReference type="PANTHER" id="PTHR32440">
    <property type="entry name" value="PHOSPHATASE DCR2-RELATED-RELATED"/>
    <property type="match status" value="1"/>
</dbReference>
<evidence type="ECO:0000256" key="1">
    <source>
        <dbReference type="SAM" id="SignalP"/>
    </source>
</evidence>
<feature type="signal peptide" evidence="1">
    <location>
        <begin position="1"/>
        <end position="46"/>
    </location>
</feature>
<dbReference type="InterPro" id="IPR004843">
    <property type="entry name" value="Calcineurin-like_PHP"/>
</dbReference>
<dbReference type="Proteomes" id="UP001152759">
    <property type="component" value="Chromosome 2"/>
</dbReference>
<name>A0A9P0A671_BEMTA</name>
<feature type="chain" id="PRO_5040242896" description="Calcineurin-like phosphoesterase domain-containing protein" evidence="1">
    <location>
        <begin position="47"/>
        <end position="363"/>
    </location>
</feature>
<organism evidence="3 4">
    <name type="scientific">Bemisia tabaci</name>
    <name type="common">Sweetpotato whitefly</name>
    <name type="synonym">Aleurodes tabaci</name>
    <dbReference type="NCBI Taxonomy" id="7038"/>
    <lineage>
        <taxon>Eukaryota</taxon>
        <taxon>Metazoa</taxon>
        <taxon>Ecdysozoa</taxon>
        <taxon>Arthropoda</taxon>
        <taxon>Hexapoda</taxon>
        <taxon>Insecta</taxon>
        <taxon>Pterygota</taxon>
        <taxon>Neoptera</taxon>
        <taxon>Paraneoptera</taxon>
        <taxon>Hemiptera</taxon>
        <taxon>Sternorrhyncha</taxon>
        <taxon>Aleyrodoidea</taxon>
        <taxon>Aleyrodidae</taxon>
        <taxon>Aleyrodinae</taxon>
        <taxon>Bemisia</taxon>
    </lineage>
</organism>
<keyword evidence="4" id="KW-1185">Reference proteome</keyword>
<dbReference type="Gene3D" id="3.60.21.10">
    <property type="match status" value="1"/>
</dbReference>
<dbReference type="GO" id="GO:0005737">
    <property type="term" value="C:cytoplasm"/>
    <property type="evidence" value="ECO:0007669"/>
    <property type="project" value="TreeGrafter"/>
</dbReference>
<dbReference type="GO" id="GO:0016788">
    <property type="term" value="F:hydrolase activity, acting on ester bonds"/>
    <property type="evidence" value="ECO:0007669"/>
    <property type="project" value="TreeGrafter"/>
</dbReference>
<protein>
    <recommendedName>
        <fullName evidence="2">Calcineurin-like phosphoesterase domain-containing protein</fullName>
    </recommendedName>
</protein>
<proteinExistence type="predicted"/>
<sequence length="363" mass="40016">MEAEILKMPRVFSAAASGHLIPRHSFYATIGLLLLFLVPLDTSATGQPTERLVLPQKSGRELRFNKNGEFKILQVADMHYADGILTPCLDVDEEQALTCTDLNTTAFIERLIQNEKPDLIVFTGDNIYGNDSSDPEKSLNAAFAPAIAAGIPWAAVLGNHDDEGSLSKKMIMEQIAGMDYSVSRVNPPGESAIDGFGNYNMEVGGVKGSTFENKSVLNLYFLDSGSYSTNPIIQGYDWVKLSQQLWFRRISAELQEAYKREPEPQELSAPGLAYFHIPLPEFARVNNSEGTKFENISSASVNSGLFTTMAEAGDVKAIFTGHDHLNDFCGELYEMHLCYAGGVGYHAYGWLDGPGDRESYWQL</sequence>
<dbReference type="AlphaFoldDB" id="A0A9P0A671"/>
<dbReference type="Pfam" id="PF00149">
    <property type="entry name" value="Metallophos"/>
    <property type="match status" value="1"/>
</dbReference>
<dbReference type="EMBL" id="OU963863">
    <property type="protein sequence ID" value="CAH0385127.1"/>
    <property type="molecule type" value="Genomic_DNA"/>
</dbReference>
<feature type="domain" description="Calcineurin-like phosphoesterase" evidence="2">
    <location>
        <begin position="70"/>
        <end position="324"/>
    </location>
</feature>
<dbReference type="InterPro" id="IPR011230">
    <property type="entry name" value="PAP14/16/28/29"/>
</dbReference>
<dbReference type="CDD" id="cd07383">
    <property type="entry name" value="MPP_Dcr2"/>
    <property type="match status" value="1"/>
</dbReference>
<gene>
    <name evidence="3" type="ORF">BEMITA_LOCUS4384</name>
</gene>
<accession>A0A9P0A671</accession>